<keyword evidence="2" id="KW-0472">Membrane</keyword>
<organism evidence="3 4">
    <name type="scientific">Clostridium algidicarnis DSM 15099</name>
    <dbReference type="NCBI Taxonomy" id="1121295"/>
    <lineage>
        <taxon>Bacteria</taxon>
        <taxon>Bacillati</taxon>
        <taxon>Bacillota</taxon>
        <taxon>Clostridia</taxon>
        <taxon>Eubacteriales</taxon>
        <taxon>Clostridiaceae</taxon>
        <taxon>Clostridium</taxon>
    </lineage>
</organism>
<evidence type="ECO:0000313" key="3">
    <source>
        <dbReference type="EMBL" id="PPK45947.1"/>
    </source>
</evidence>
<name>A0A2S6FVC7_9CLOT</name>
<proteinExistence type="predicted"/>
<evidence type="ECO:0000256" key="1">
    <source>
        <dbReference type="SAM" id="MobiDB-lite"/>
    </source>
</evidence>
<gene>
    <name evidence="3" type="ORF">BD821_11828</name>
</gene>
<feature type="compositionally biased region" description="Low complexity" evidence="1">
    <location>
        <begin position="69"/>
        <end position="96"/>
    </location>
</feature>
<dbReference type="EMBL" id="PTIS01000018">
    <property type="protein sequence ID" value="PPK45947.1"/>
    <property type="molecule type" value="Genomic_DNA"/>
</dbReference>
<dbReference type="OrthoDB" id="9804829at2"/>
<evidence type="ECO:0000313" key="4">
    <source>
        <dbReference type="Proteomes" id="UP000239863"/>
    </source>
</evidence>
<accession>A0A2S6FVC7</accession>
<reference evidence="3 4" key="1">
    <citation type="submission" date="2018-02" db="EMBL/GenBank/DDBJ databases">
        <title>Genomic Encyclopedia of Archaeal and Bacterial Type Strains, Phase II (KMG-II): from individual species to whole genera.</title>
        <authorList>
            <person name="Goeker M."/>
        </authorList>
    </citation>
    <scope>NUCLEOTIDE SEQUENCE [LARGE SCALE GENOMIC DNA]</scope>
    <source>
        <strain evidence="3 4">DSM 15099</strain>
    </source>
</reference>
<feature type="transmembrane region" description="Helical" evidence="2">
    <location>
        <begin position="121"/>
        <end position="143"/>
    </location>
</feature>
<feature type="transmembrane region" description="Helical" evidence="2">
    <location>
        <begin position="149"/>
        <end position="170"/>
    </location>
</feature>
<dbReference type="Pfam" id="PF22564">
    <property type="entry name" value="HAAS"/>
    <property type="match status" value="1"/>
</dbReference>
<keyword evidence="2" id="KW-0812">Transmembrane</keyword>
<dbReference type="AlphaFoldDB" id="A0A2S6FVC7"/>
<keyword evidence="2" id="KW-1133">Transmembrane helix</keyword>
<feature type="transmembrane region" description="Helical" evidence="2">
    <location>
        <begin position="191"/>
        <end position="217"/>
    </location>
</feature>
<dbReference type="RefSeq" id="WP_104410530.1">
    <property type="nucleotide sequence ID" value="NZ_PTIS01000018.1"/>
</dbReference>
<protein>
    <submittedName>
        <fullName evidence="3">Putative membrane protein</fullName>
    </submittedName>
</protein>
<evidence type="ECO:0000256" key="2">
    <source>
        <dbReference type="SAM" id="Phobius"/>
    </source>
</evidence>
<feature type="region of interest" description="Disordered" evidence="1">
    <location>
        <begin position="68"/>
        <end position="106"/>
    </location>
</feature>
<comment type="caution">
    <text evidence="3">The sequence shown here is derived from an EMBL/GenBank/DDBJ whole genome shotgun (WGS) entry which is preliminary data.</text>
</comment>
<sequence>MSQDEFLKILEKSLQGFSTDEKREILYDYEEHFCLGKENGKTNNEIIKELGNPLDIAKHYKSNRVASINENQNNNYRENYNNQNSNNNYTENSNTQRSKKSNPMNDDSFSYSYTPNKLPKILIFLLLTPFVILPSIGIILGLYGSILGLFATSLAVVISGVALSLGGIFGTTILELQIISFPNISMIPMPALLFGGIGTIALGALFFIGTLCLIKLLNRGTSKFFSLILSLLK</sequence>
<dbReference type="STRING" id="37659.GCA_000703125_02181"/>
<dbReference type="Proteomes" id="UP000239863">
    <property type="component" value="Unassembled WGS sequence"/>
</dbReference>